<dbReference type="AlphaFoldDB" id="V6JSX0"/>
<dbReference type="HOGENOM" id="CLU_018354_10_0_11"/>
<protein>
    <recommendedName>
        <fullName evidence="6">FAD-binding PCMH-type domain-containing protein</fullName>
    </recommendedName>
</protein>
<dbReference type="InterPro" id="IPR016169">
    <property type="entry name" value="FAD-bd_PCMH_sub2"/>
</dbReference>
<evidence type="ECO:0000256" key="4">
    <source>
        <dbReference type="ARBA" id="ARBA00022827"/>
    </source>
</evidence>
<dbReference type="InterPro" id="IPR006094">
    <property type="entry name" value="Oxid_FAD_bind_N"/>
</dbReference>
<dbReference type="Gene3D" id="3.40.462.20">
    <property type="match status" value="1"/>
</dbReference>
<keyword evidence="4" id="KW-0274">FAD</keyword>
<dbReference type="InterPro" id="IPR050416">
    <property type="entry name" value="FAD-linked_Oxidoreductase"/>
</dbReference>
<comment type="caution">
    <text evidence="7">The sequence shown here is derived from an EMBL/GenBank/DDBJ whole genome shotgun (WGS) entry which is preliminary data.</text>
</comment>
<dbReference type="InterPro" id="IPR036318">
    <property type="entry name" value="FAD-bd_PCMH-like_sf"/>
</dbReference>
<dbReference type="PANTHER" id="PTHR42973">
    <property type="entry name" value="BINDING OXIDOREDUCTASE, PUTATIVE (AFU_ORTHOLOGUE AFUA_1G17690)-RELATED"/>
    <property type="match status" value="1"/>
</dbReference>
<reference evidence="7 8" key="1">
    <citation type="journal article" date="2014" name="Genome Announc.">
        <title>Draft Genome Sequence of Streptomyces roseochromogenes subsp. oscitans DS 12.976, Producer of the Aminocoumarin Antibiotic Clorobiocin.</title>
        <authorList>
            <person name="Ruckert C."/>
            <person name="Kalinowski J."/>
            <person name="Heide L."/>
            <person name="Apel A.K."/>
        </authorList>
    </citation>
    <scope>NUCLEOTIDE SEQUENCE [LARGE SCALE GENOMIC DNA]</scope>
    <source>
        <strain evidence="7 8">DS 12.976</strain>
    </source>
</reference>
<dbReference type="PROSITE" id="PS51387">
    <property type="entry name" value="FAD_PCMH"/>
    <property type="match status" value="1"/>
</dbReference>
<dbReference type="RefSeq" id="WP_023551502.1">
    <property type="nucleotide sequence ID" value="NZ_CM002285.1"/>
</dbReference>
<name>V6JSX0_STRRC</name>
<dbReference type="InterPro" id="IPR006093">
    <property type="entry name" value="Oxy_OxRdtase_FAD_BS"/>
</dbReference>
<proteinExistence type="inferred from homology"/>
<dbReference type="Pfam" id="PF01565">
    <property type="entry name" value="FAD_binding_4"/>
    <property type="match status" value="1"/>
</dbReference>
<dbReference type="GO" id="GO:0071949">
    <property type="term" value="F:FAD binding"/>
    <property type="evidence" value="ECO:0007669"/>
    <property type="project" value="InterPro"/>
</dbReference>
<dbReference type="PROSITE" id="PS00862">
    <property type="entry name" value="OX2_COVAL_FAD"/>
    <property type="match status" value="1"/>
</dbReference>
<dbReference type="STRING" id="1352936.M878_34070"/>
<evidence type="ECO:0000256" key="2">
    <source>
        <dbReference type="ARBA" id="ARBA00005466"/>
    </source>
</evidence>
<dbReference type="Proteomes" id="UP000017984">
    <property type="component" value="Chromosome"/>
</dbReference>
<dbReference type="PANTHER" id="PTHR42973:SF39">
    <property type="entry name" value="FAD-BINDING PCMH-TYPE DOMAIN-CONTAINING PROTEIN"/>
    <property type="match status" value="1"/>
</dbReference>
<dbReference type="PATRIC" id="fig|1352936.5.peg.7096"/>
<comment type="similarity">
    <text evidence="2">Belongs to the oxygen-dependent FAD-linked oxidoreductase family.</text>
</comment>
<keyword evidence="5" id="KW-0560">Oxidoreductase</keyword>
<dbReference type="Gene3D" id="3.30.465.10">
    <property type="match status" value="1"/>
</dbReference>
<dbReference type="InterPro" id="IPR016167">
    <property type="entry name" value="FAD-bd_PCMH_sub1"/>
</dbReference>
<dbReference type="EMBL" id="AWQX01000292">
    <property type="protein sequence ID" value="EST22937.1"/>
    <property type="molecule type" value="Genomic_DNA"/>
</dbReference>
<keyword evidence="8" id="KW-1185">Reference proteome</keyword>
<dbReference type="InterPro" id="IPR012951">
    <property type="entry name" value="BBE"/>
</dbReference>
<evidence type="ECO:0000313" key="7">
    <source>
        <dbReference type="EMBL" id="EST22937.1"/>
    </source>
</evidence>
<sequence>MTHVPLHDRPDLQVPGRWLRPGAPGYDTARRIWNGMHDRRPAFIAPCSSPEEVSEALRYAARTGLEITVRGGGHNVAGTAVADGTLMIDLSPLRTVTVDHAARVAQAGGGCLLADLDAATTPHDLACPAGVVSHTGLGGLTLGGGYGWLARKWGLTCDHLLAAEVVLADGSVVEATEDDHADLLWALRGGGGNFGIVTRFTLRLRPVGPVHYHTGVYPLAAAQDALAAYRDFAPSQPDDLHTVGALKHAGTADWIPAELHGRPALFLTAAWFGDPDDGPAHTARLFDTTGPAATLVRRMPYAELQSLGDHGEPAGHRYFTKSCYPTDLTPETAAAFIAAAQEIPSALSSIDFEYLRGAIEHVPEEDSAFPSRGAPYIFTASSQWTDPQQDTPNIAWPRRSIERLAPMCTGGAYVNYLHDEAPGRVLEVYGTHRHARLAAVKKAYDPANTFRRNQNIPPTPS</sequence>
<dbReference type="InterPro" id="IPR016166">
    <property type="entry name" value="FAD-bd_PCMH"/>
</dbReference>
<dbReference type="Pfam" id="PF08031">
    <property type="entry name" value="BBE"/>
    <property type="match status" value="1"/>
</dbReference>
<dbReference type="SUPFAM" id="SSF56176">
    <property type="entry name" value="FAD-binding/transporter-associated domain-like"/>
    <property type="match status" value="1"/>
</dbReference>
<evidence type="ECO:0000259" key="6">
    <source>
        <dbReference type="PROSITE" id="PS51387"/>
    </source>
</evidence>
<evidence type="ECO:0000313" key="8">
    <source>
        <dbReference type="Proteomes" id="UP000017984"/>
    </source>
</evidence>
<comment type="cofactor">
    <cofactor evidence="1">
        <name>FAD</name>
        <dbReference type="ChEBI" id="CHEBI:57692"/>
    </cofactor>
</comment>
<evidence type="ECO:0000256" key="3">
    <source>
        <dbReference type="ARBA" id="ARBA00022630"/>
    </source>
</evidence>
<keyword evidence="3" id="KW-0285">Flavoprotein</keyword>
<dbReference type="Gene3D" id="3.30.43.10">
    <property type="entry name" value="Uridine Diphospho-n-acetylenolpyruvylglucosamine Reductase, domain 2"/>
    <property type="match status" value="1"/>
</dbReference>
<gene>
    <name evidence="7" type="ORF">M878_34070</name>
</gene>
<organism evidence="7 8">
    <name type="scientific">Streptomyces roseochromogenus subsp. oscitans DS 12.976</name>
    <dbReference type="NCBI Taxonomy" id="1352936"/>
    <lineage>
        <taxon>Bacteria</taxon>
        <taxon>Bacillati</taxon>
        <taxon>Actinomycetota</taxon>
        <taxon>Actinomycetes</taxon>
        <taxon>Kitasatosporales</taxon>
        <taxon>Streptomycetaceae</taxon>
        <taxon>Streptomyces</taxon>
    </lineage>
</organism>
<evidence type="ECO:0000256" key="1">
    <source>
        <dbReference type="ARBA" id="ARBA00001974"/>
    </source>
</evidence>
<dbReference type="GO" id="GO:0016491">
    <property type="term" value="F:oxidoreductase activity"/>
    <property type="evidence" value="ECO:0007669"/>
    <property type="project" value="UniProtKB-KW"/>
</dbReference>
<accession>V6JSX0</accession>
<feature type="domain" description="FAD-binding PCMH-type" evidence="6">
    <location>
        <begin position="36"/>
        <end position="207"/>
    </location>
</feature>
<evidence type="ECO:0000256" key="5">
    <source>
        <dbReference type="ARBA" id="ARBA00023002"/>
    </source>
</evidence>